<name>A0A4R2T767_9FIRM</name>
<dbReference type="Proteomes" id="UP000295504">
    <property type="component" value="Unassembled WGS sequence"/>
</dbReference>
<evidence type="ECO:0000313" key="6">
    <source>
        <dbReference type="Proteomes" id="UP000295504"/>
    </source>
</evidence>
<dbReference type="PANTHER" id="PTHR23026:SF90">
    <property type="entry name" value="IODOTYROSINE DEIODINASE 1"/>
    <property type="match status" value="1"/>
</dbReference>
<proteinExistence type="predicted"/>
<dbReference type="Gene3D" id="3.40.109.10">
    <property type="entry name" value="NADH Oxidase"/>
    <property type="match status" value="1"/>
</dbReference>
<dbReference type="GO" id="GO:0016491">
    <property type="term" value="F:oxidoreductase activity"/>
    <property type="evidence" value="ECO:0007669"/>
    <property type="project" value="UniProtKB-KW"/>
</dbReference>
<feature type="domain" description="Nitroreductase" evidence="4">
    <location>
        <begin position="62"/>
        <end position="145"/>
    </location>
</feature>
<dbReference type="AlphaFoldDB" id="A0A4R2T767"/>
<keyword evidence="1" id="KW-0285">Flavoprotein</keyword>
<dbReference type="SUPFAM" id="SSF55469">
    <property type="entry name" value="FMN-dependent nitroreductase-like"/>
    <property type="match status" value="1"/>
</dbReference>
<protein>
    <submittedName>
        <fullName evidence="5">Nitroreductase</fullName>
    </submittedName>
</protein>
<dbReference type="InterPro" id="IPR029479">
    <property type="entry name" value="Nitroreductase"/>
</dbReference>
<dbReference type="OrthoDB" id="9812105at2"/>
<comment type="caution">
    <text evidence="5">The sequence shown here is derived from an EMBL/GenBank/DDBJ whole genome shotgun (WGS) entry which is preliminary data.</text>
</comment>
<organism evidence="5 6">
    <name type="scientific">Serpentinicella alkaliphila</name>
    <dbReference type="NCBI Taxonomy" id="1734049"/>
    <lineage>
        <taxon>Bacteria</taxon>
        <taxon>Bacillati</taxon>
        <taxon>Bacillota</taxon>
        <taxon>Clostridia</taxon>
        <taxon>Peptostreptococcales</taxon>
        <taxon>Natronincolaceae</taxon>
        <taxon>Serpentinicella</taxon>
    </lineage>
</organism>
<accession>A0A4R2T767</accession>
<evidence type="ECO:0000259" key="4">
    <source>
        <dbReference type="Pfam" id="PF00881"/>
    </source>
</evidence>
<dbReference type="InterPro" id="IPR050627">
    <property type="entry name" value="Nitroreductase/BluB"/>
</dbReference>
<dbReference type="PANTHER" id="PTHR23026">
    <property type="entry name" value="NADPH NITROREDUCTASE"/>
    <property type="match status" value="1"/>
</dbReference>
<evidence type="ECO:0000256" key="1">
    <source>
        <dbReference type="ARBA" id="ARBA00022630"/>
    </source>
</evidence>
<feature type="domain" description="Nitroreductase" evidence="4">
    <location>
        <begin position="6"/>
        <end position="55"/>
    </location>
</feature>
<dbReference type="RefSeq" id="WP_132849399.1">
    <property type="nucleotide sequence ID" value="NZ_CP058648.1"/>
</dbReference>
<dbReference type="Pfam" id="PF00881">
    <property type="entry name" value="Nitroreductase"/>
    <property type="match status" value="2"/>
</dbReference>
<evidence type="ECO:0000313" key="5">
    <source>
        <dbReference type="EMBL" id="TCP98380.1"/>
    </source>
</evidence>
<keyword evidence="3" id="KW-0560">Oxidoreductase</keyword>
<keyword evidence="6" id="KW-1185">Reference proteome</keyword>
<sequence length="166" mass="18943">MSILFKRRSIRKFKNKPIDEETVKLLLKGAMSAPSAGNQKPWHFVVINDRNILNEIPKFHQYSQMLKEAPLAIAICGITENIKYPEYCVQDCSAATENLLIAITELGLGGVWLGIYPREDRIIGLSRLLNLPEGVLPLSVVSIGYADEEKEPIDRYMEDRVHYNKW</sequence>
<evidence type="ECO:0000256" key="2">
    <source>
        <dbReference type="ARBA" id="ARBA00022643"/>
    </source>
</evidence>
<dbReference type="InterPro" id="IPR000415">
    <property type="entry name" value="Nitroreductase-like"/>
</dbReference>
<evidence type="ECO:0000256" key="3">
    <source>
        <dbReference type="ARBA" id="ARBA00023002"/>
    </source>
</evidence>
<reference evidence="5 6" key="1">
    <citation type="submission" date="2019-03" db="EMBL/GenBank/DDBJ databases">
        <title>Genomic Encyclopedia of Type Strains, Phase IV (KMG-IV): sequencing the most valuable type-strain genomes for metagenomic binning, comparative biology and taxonomic classification.</title>
        <authorList>
            <person name="Goeker M."/>
        </authorList>
    </citation>
    <scope>NUCLEOTIDE SEQUENCE [LARGE SCALE GENOMIC DNA]</scope>
    <source>
        <strain evidence="5 6">DSM 100013</strain>
    </source>
</reference>
<dbReference type="CDD" id="cd02150">
    <property type="entry name" value="nitroreductase"/>
    <property type="match status" value="1"/>
</dbReference>
<gene>
    <name evidence="5" type="ORF">EDD79_104216</name>
</gene>
<keyword evidence="2" id="KW-0288">FMN</keyword>
<dbReference type="EMBL" id="SLYC01000042">
    <property type="protein sequence ID" value="TCP98380.1"/>
    <property type="molecule type" value="Genomic_DNA"/>
</dbReference>